<comment type="caution">
    <text evidence="2">The sequence shown here is derived from an EMBL/GenBank/DDBJ whole genome shotgun (WGS) entry which is preliminary data.</text>
</comment>
<dbReference type="AlphaFoldDB" id="A0A972H0E3"/>
<feature type="compositionally biased region" description="Basic and acidic residues" evidence="1">
    <location>
        <begin position="109"/>
        <end position="137"/>
    </location>
</feature>
<gene>
    <name evidence="2" type="ORF">GC093_28455</name>
</gene>
<organism evidence="2 3">
    <name type="scientific">Paenibacillus foliorum</name>
    <dbReference type="NCBI Taxonomy" id="2654974"/>
    <lineage>
        <taxon>Bacteria</taxon>
        <taxon>Bacillati</taxon>
        <taxon>Bacillota</taxon>
        <taxon>Bacilli</taxon>
        <taxon>Bacillales</taxon>
        <taxon>Paenibacillaceae</taxon>
        <taxon>Paenibacillus</taxon>
    </lineage>
</organism>
<evidence type="ECO:0000313" key="3">
    <source>
        <dbReference type="Proteomes" id="UP000641588"/>
    </source>
</evidence>
<dbReference type="Proteomes" id="UP000641588">
    <property type="component" value="Unassembled WGS sequence"/>
</dbReference>
<name>A0A972H0E3_9BACL</name>
<feature type="region of interest" description="Disordered" evidence="1">
    <location>
        <begin position="109"/>
        <end position="172"/>
    </location>
</feature>
<feature type="compositionally biased region" description="Basic and acidic residues" evidence="1">
    <location>
        <begin position="149"/>
        <end position="172"/>
    </location>
</feature>
<accession>A0A972H0E3</accession>
<proteinExistence type="predicted"/>
<dbReference type="PANTHER" id="PTHR41260">
    <property type="entry name" value="PROTEIN ECSC"/>
    <property type="match status" value="1"/>
</dbReference>
<evidence type="ECO:0000313" key="2">
    <source>
        <dbReference type="EMBL" id="NOU97127.1"/>
    </source>
</evidence>
<reference evidence="2" key="1">
    <citation type="submission" date="2019-10" db="EMBL/GenBank/DDBJ databases">
        <title>Description of Paenibacillus glebae sp. nov.</title>
        <authorList>
            <person name="Carlier A."/>
            <person name="Qi S."/>
        </authorList>
    </citation>
    <scope>NUCLEOTIDE SEQUENCE</scope>
    <source>
        <strain evidence="2">LMG 31456</strain>
    </source>
</reference>
<dbReference type="PANTHER" id="PTHR41260:SF1">
    <property type="entry name" value="PROTEIN ECSC"/>
    <property type="match status" value="1"/>
</dbReference>
<dbReference type="Pfam" id="PF12787">
    <property type="entry name" value="EcsC"/>
    <property type="match status" value="2"/>
</dbReference>
<keyword evidence="3" id="KW-1185">Reference proteome</keyword>
<sequence>MENKEQLLQELQTIIRWEKGQKDLWFWEKLGRLPFVLLDKWTPKLIQDKIEMALNEIGRFIQTGGDYLVSEKTIQDKLQREFRKEERSLEAETAGPIEITETIVNKESTGVHETIESRESKESTGVHETIESRESKESTGVNETIQSTEIKESKENTEGKEGKESRETKETREVKELPLAVMDRVADELGESRTNMATVQGAATGFGGLFTIVADIPAMLGLSLKVLQELALCYGFNPRDPRERTFIIKCLQFSSSDIVGKKAILEELAEYDNQDMSVQVMSQLQGWREVVSAYRDSFGMKKLFQLVPIAGTLFGAYSNRESLHQVAETGKMLYRKRRIVERLRQLEETPV</sequence>
<dbReference type="RefSeq" id="WP_171655376.1">
    <property type="nucleotide sequence ID" value="NZ_WHOD01000106.1"/>
</dbReference>
<evidence type="ECO:0000256" key="1">
    <source>
        <dbReference type="SAM" id="MobiDB-lite"/>
    </source>
</evidence>
<feature type="compositionally biased region" description="Polar residues" evidence="1">
    <location>
        <begin position="138"/>
        <end position="148"/>
    </location>
</feature>
<dbReference type="EMBL" id="WHOD01000106">
    <property type="protein sequence ID" value="NOU97127.1"/>
    <property type="molecule type" value="Genomic_DNA"/>
</dbReference>
<dbReference type="InterPro" id="IPR024787">
    <property type="entry name" value="EcsC"/>
</dbReference>
<protein>
    <submittedName>
        <fullName evidence="2">EcsC family protein</fullName>
    </submittedName>
</protein>